<feature type="domain" description="Bacteriophage T5 Orf172 DNA-binding" evidence="2">
    <location>
        <begin position="449"/>
        <end position="541"/>
    </location>
</feature>
<dbReference type="InterPro" id="IPR053006">
    <property type="entry name" value="Meiosis_regulatory"/>
</dbReference>
<gene>
    <name evidence="3" type="ORF">B0J11DRAFT_474690</name>
</gene>
<proteinExistence type="predicted"/>
<organism evidence="3 4">
    <name type="scientific">Dendryphion nanum</name>
    <dbReference type="NCBI Taxonomy" id="256645"/>
    <lineage>
        <taxon>Eukaryota</taxon>
        <taxon>Fungi</taxon>
        <taxon>Dikarya</taxon>
        <taxon>Ascomycota</taxon>
        <taxon>Pezizomycotina</taxon>
        <taxon>Dothideomycetes</taxon>
        <taxon>Pleosporomycetidae</taxon>
        <taxon>Pleosporales</taxon>
        <taxon>Torulaceae</taxon>
        <taxon>Dendryphion</taxon>
    </lineage>
</organism>
<dbReference type="InterPro" id="IPR018306">
    <property type="entry name" value="Phage_T5_Orf172_DNA-bd"/>
</dbReference>
<dbReference type="Pfam" id="PF10544">
    <property type="entry name" value="T5orf172"/>
    <property type="match status" value="1"/>
</dbReference>
<reference evidence="3" key="1">
    <citation type="journal article" date="2021" name="Nat. Commun.">
        <title>Genetic determinants of endophytism in the Arabidopsis root mycobiome.</title>
        <authorList>
            <person name="Mesny F."/>
            <person name="Miyauchi S."/>
            <person name="Thiergart T."/>
            <person name="Pickel B."/>
            <person name="Atanasova L."/>
            <person name="Karlsson M."/>
            <person name="Huettel B."/>
            <person name="Barry K.W."/>
            <person name="Haridas S."/>
            <person name="Chen C."/>
            <person name="Bauer D."/>
            <person name="Andreopoulos W."/>
            <person name="Pangilinan J."/>
            <person name="LaButti K."/>
            <person name="Riley R."/>
            <person name="Lipzen A."/>
            <person name="Clum A."/>
            <person name="Drula E."/>
            <person name="Henrissat B."/>
            <person name="Kohler A."/>
            <person name="Grigoriev I.V."/>
            <person name="Martin F.M."/>
            <person name="Hacquard S."/>
        </authorList>
    </citation>
    <scope>NUCLEOTIDE SEQUENCE</scope>
    <source>
        <strain evidence="3">MPI-CAGE-CH-0243</strain>
    </source>
</reference>
<feature type="region of interest" description="Disordered" evidence="1">
    <location>
        <begin position="64"/>
        <end position="126"/>
    </location>
</feature>
<evidence type="ECO:0000313" key="4">
    <source>
        <dbReference type="Proteomes" id="UP000700596"/>
    </source>
</evidence>
<comment type="caution">
    <text evidence="3">The sequence shown here is derived from an EMBL/GenBank/DDBJ whole genome shotgun (WGS) entry which is preliminary data.</text>
</comment>
<evidence type="ECO:0000259" key="2">
    <source>
        <dbReference type="SMART" id="SM00974"/>
    </source>
</evidence>
<evidence type="ECO:0000256" key="1">
    <source>
        <dbReference type="SAM" id="MobiDB-lite"/>
    </source>
</evidence>
<dbReference type="Proteomes" id="UP000700596">
    <property type="component" value="Unassembled WGS sequence"/>
</dbReference>
<dbReference type="PANTHER" id="PTHR28094">
    <property type="entry name" value="MEIOTICALLY UP-REGULATED GENE 113 PROTEIN"/>
    <property type="match status" value="1"/>
</dbReference>
<dbReference type="OrthoDB" id="2417614at2759"/>
<name>A0A9P9CYQ0_9PLEO</name>
<keyword evidence="4" id="KW-1185">Reference proteome</keyword>
<feature type="compositionally biased region" description="Basic residues" evidence="1">
    <location>
        <begin position="596"/>
        <end position="609"/>
    </location>
</feature>
<feature type="region of interest" description="Disordered" evidence="1">
    <location>
        <begin position="583"/>
        <end position="609"/>
    </location>
</feature>
<sequence>MATLPSENLMAIPDVSPITPQKGTYGLKNLDNLEVIPYTPFTSPAGSETTPGYFDKADAVFDTPDRSSSDSGVFDCETPSTPPDILNSVSSTDKSDLAFPETPTKRGQAMSSSTIPHSEPESPSFFKSSGRTIFEEFVARAEEDVQKVKKELLKEETDLPSQKLVRHMTAKMEQLTEEHELQFSSKLYNLKPVFNFRIDANISVTATACPQTPKRRGRVLTAYEKQQRKLEEIISHQVYQRLKDDPEKCVASLIRKSTQRCSKPVKRSMIEKDIVMLEDKLAIVETLSKTCKSSQLEDIIGQLPGVANITMCSSHHNTALDPTRLKALQDCLDLTQDPLPTDESIQTLRALHDWINAIAQQETGPSEVKPEPIESESKAEVFTSSASSNAFVFKAKNLITRPGPLPQFQPYQSNVLVKQSVQEALKSFLTKNPTDTDATAGYIYIYWIPGAFNKIKIGRSNNPQRRIKEWNRSCKVEHELHISSYDGKLAKVPHVKRIERLLHLELKNLRYSMSECDGCKKNHNEWFDLSERVAVRVFGKWREWIESKPYEKNANGVWELTEAAREKLDEICEPVSLHDDGGLTPHHGSWMQKVKLNGKKKSRKSLGRR</sequence>
<dbReference type="EMBL" id="JAGMWT010000033">
    <property type="protein sequence ID" value="KAH7109287.1"/>
    <property type="molecule type" value="Genomic_DNA"/>
</dbReference>
<dbReference type="AlphaFoldDB" id="A0A9P9CYQ0"/>
<evidence type="ECO:0000313" key="3">
    <source>
        <dbReference type="EMBL" id="KAH7109287.1"/>
    </source>
</evidence>
<protein>
    <submittedName>
        <fullName evidence="3">Meiotically up-regulated gene 113-domain-containing protein</fullName>
    </submittedName>
</protein>
<dbReference type="PANTHER" id="PTHR28094:SF1">
    <property type="entry name" value="MEIOTICALLY UP-REGULATED GENE 113 PROTEIN"/>
    <property type="match status" value="1"/>
</dbReference>
<accession>A0A9P9CYQ0</accession>
<dbReference type="SMART" id="SM00974">
    <property type="entry name" value="T5orf172"/>
    <property type="match status" value="1"/>
</dbReference>